<name>A0A1I2W2V7_9BACL</name>
<dbReference type="Proteomes" id="UP000198752">
    <property type="component" value="Unassembled WGS sequence"/>
</dbReference>
<dbReference type="EMBL" id="FOOY01000034">
    <property type="protein sequence ID" value="SFG95720.1"/>
    <property type="molecule type" value="Genomic_DNA"/>
</dbReference>
<gene>
    <name evidence="1" type="ORF">SAMN02982927_03380</name>
</gene>
<dbReference type="OrthoDB" id="2677506at2"/>
<proteinExistence type="predicted"/>
<evidence type="ECO:0000313" key="1">
    <source>
        <dbReference type="EMBL" id="SFG95720.1"/>
    </source>
</evidence>
<protein>
    <submittedName>
        <fullName evidence="1">Uncharacterized protein</fullName>
    </submittedName>
</protein>
<keyword evidence="2" id="KW-1185">Reference proteome</keyword>
<dbReference type="STRING" id="269670.SAMN02982927_03380"/>
<reference evidence="2" key="1">
    <citation type="submission" date="2016-10" db="EMBL/GenBank/DDBJ databases">
        <authorList>
            <person name="Varghese N."/>
            <person name="Submissions S."/>
        </authorList>
    </citation>
    <scope>NUCLEOTIDE SEQUENCE [LARGE SCALE GENOMIC DNA]</scope>
    <source>
        <strain evidence="2">ATCC 700379</strain>
    </source>
</reference>
<dbReference type="RefSeq" id="WP_093674708.1">
    <property type="nucleotide sequence ID" value="NZ_FOOY01000034.1"/>
</dbReference>
<accession>A0A1I2W2V7</accession>
<evidence type="ECO:0000313" key="2">
    <source>
        <dbReference type="Proteomes" id="UP000198752"/>
    </source>
</evidence>
<sequence>MIIRDIEDIYKVIQEESFFFFYDTVALSHHQFIFDQTGTKFIQHYFTRHHPICLTQTIISETKHEKNAGYQQYFKELPLLMIINEELFPGLLRKVFENEHQVNRWLKKTAVHVFKPINALHNELKQQSRAEDIIAIYHRFFQKNAKNKGEYSLIWLSQIIQLIKPTCHVRFISEDRDLYKLGYYYFLTSPRFEEQLANQGNIGFLSSDVMLASVIRENESIQDIESLCRYYRDPNRKVLYRERISGIEEIITKEKAFSNQSFIEQIRTNKIRIIY</sequence>
<dbReference type="AlphaFoldDB" id="A0A1I2W2V7"/>
<organism evidence="1 2">
    <name type="scientific">Sporolactobacillus nakayamae</name>
    <dbReference type="NCBI Taxonomy" id="269670"/>
    <lineage>
        <taxon>Bacteria</taxon>
        <taxon>Bacillati</taxon>
        <taxon>Bacillota</taxon>
        <taxon>Bacilli</taxon>
        <taxon>Bacillales</taxon>
        <taxon>Sporolactobacillaceae</taxon>
        <taxon>Sporolactobacillus</taxon>
    </lineage>
</organism>